<dbReference type="PRINTS" id="PR00164">
    <property type="entry name" value="ABC2TRNSPORT"/>
</dbReference>
<comment type="similarity">
    <text evidence="2 8">Belongs to the ABC-2 integral membrane protein family.</text>
</comment>
<dbReference type="InterPro" id="IPR047817">
    <property type="entry name" value="ABC2_TM_bact-type"/>
</dbReference>
<evidence type="ECO:0000256" key="1">
    <source>
        <dbReference type="ARBA" id="ARBA00004651"/>
    </source>
</evidence>
<dbReference type="PANTHER" id="PTHR30294">
    <property type="entry name" value="MEMBRANE COMPONENT OF ABC TRANSPORTER YHHJ-RELATED"/>
    <property type="match status" value="1"/>
</dbReference>
<accession>A0A329Y3J6</accession>
<evidence type="ECO:0000256" key="3">
    <source>
        <dbReference type="ARBA" id="ARBA00022448"/>
    </source>
</evidence>
<evidence type="ECO:0000256" key="6">
    <source>
        <dbReference type="ARBA" id="ARBA00022989"/>
    </source>
</evidence>
<dbReference type="InterPro" id="IPR013525">
    <property type="entry name" value="ABC2_TM"/>
</dbReference>
<reference evidence="10 11" key="1">
    <citation type="submission" date="2018-06" db="EMBL/GenBank/DDBJ databases">
        <title>Whole Genome Sequence of an efficient microsymbiont, Rhizobium tropici.</title>
        <authorList>
            <person name="Srinivasan R."/>
            <person name="Singh H.V."/>
            <person name="Srivastava R."/>
            <person name="Kumari B."/>
            <person name="Radhakrishna A."/>
        </authorList>
    </citation>
    <scope>NUCLEOTIDE SEQUENCE [LARGE SCALE GENOMIC DNA]</scope>
    <source>
        <strain evidence="10 11">IGFRI Rhizo-19</strain>
    </source>
</reference>
<dbReference type="EMBL" id="QMKK01000054">
    <property type="protein sequence ID" value="RAX38013.1"/>
    <property type="molecule type" value="Genomic_DNA"/>
</dbReference>
<organism evidence="10 11">
    <name type="scientific">Rhizobium tropici</name>
    <dbReference type="NCBI Taxonomy" id="398"/>
    <lineage>
        <taxon>Bacteria</taxon>
        <taxon>Pseudomonadati</taxon>
        <taxon>Pseudomonadota</taxon>
        <taxon>Alphaproteobacteria</taxon>
        <taxon>Hyphomicrobiales</taxon>
        <taxon>Rhizobiaceae</taxon>
        <taxon>Rhizobium/Agrobacterium group</taxon>
        <taxon>Rhizobium</taxon>
    </lineage>
</organism>
<feature type="transmembrane region" description="Helical" evidence="8">
    <location>
        <begin position="258"/>
        <end position="279"/>
    </location>
</feature>
<evidence type="ECO:0000313" key="10">
    <source>
        <dbReference type="EMBL" id="RAX38013.1"/>
    </source>
</evidence>
<evidence type="ECO:0000256" key="5">
    <source>
        <dbReference type="ARBA" id="ARBA00022692"/>
    </source>
</evidence>
<dbReference type="Pfam" id="PF12698">
    <property type="entry name" value="ABC2_membrane_3"/>
    <property type="match status" value="1"/>
</dbReference>
<dbReference type="RefSeq" id="WP_112344510.1">
    <property type="nucleotide sequence ID" value="NZ_QMKK01000054.1"/>
</dbReference>
<protein>
    <recommendedName>
        <fullName evidence="8">Transport permease protein</fullName>
    </recommendedName>
</protein>
<dbReference type="AlphaFoldDB" id="A0A329Y3J6"/>
<comment type="subcellular location">
    <subcellularLocation>
        <location evidence="8">Cell inner membrane</location>
        <topology evidence="8">Multi-pass membrane protein</topology>
    </subcellularLocation>
    <subcellularLocation>
        <location evidence="1">Cell membrane</location>
        <topology evidence="1">Multi-pass membrane protein</topology>
    </subcellularLocation>
</comment>
<dbReference type="PANTHER" id="PTHR30294:SF44">
    <property type="entry name" value="MULTIDRUG ABC TRANSPORTER PERMEASE YBHR-RELATED"/>
    <property type="match status" value="1"/>
</dbReference>
<feature type="transmembrane region" description="Helical" evidence="8">
    <location>
        <begin position="350"/>
        <end position="368"/>
    </location>
</feature>
<keyword evidence="5 8" id="KW-0812">Transmembrane</keyword>
<keyword evidence="7 8" id="KW-0472">Membrane</keyword>
<feature type="transmembrane region" description="Helical" evidence="8">
    <location>
        <begin position="291"/>
        <end position="308"/>
    </location>
</feature>
<dbReference type="Proteomes" id="UP000251205">
    <property type="component" value="Unassembled WGS sequence"/>
</dbReference>
<evidence type="ECO:0000256" key="4">
    <source>
        <dbReference type="ARBA" id="ARBA00022475"/>
    </source>
</evidence>
<evidence type="ECO:0000259" key="9">
    <source>
        <dbReference type="PROSITE" id="PS51012"/>
    </source>
</evidence>
<evidence type="ECO:0000256" key="2">
    <source>
        <dbReference type="ARBA" id="ARBA00007783"/>
    </source>
</evidence>
<dbReference type="GO" id="GO:0140359">
    <property type="term" value="F:ABC-type transporter activity"/>
    <property type="evidence" value="ECO:0007669"/>
    <property type="project" value="InterPro"/>
</dbReference>
<comment type="caution">
    <text evidence="8">Lacks conserved residue(s) required for the propagation of feature annotation.</text>
</comment>
<gene>
    <name evidence="10" type="ORF">DQ393_25605</name>
</gene>
<keyword evidence="4 8" id="KW-1003">Cell membrane</keyword>
<evidence type="ECO:0000313" key="11">
    <source>
        <dbReference type="Proteomes" id="UP000251205"/>
    </source>
</evidence>
<dbReference type="InterPro" id="IPR000412">
    <property type="entry name" value="ABC_2_transport"/>
</dbReference>
<dbReference type="PROSITE" id="PS51012">
    <property type="entry name" value="ABC_TM2"/>
    <property type="match status" value="1"/>
</dbReference>
<proteinExistence type="inferred from homology"/>
<dbReference type="InterPro" id="IPR051449">
    <property type="entry name" value="ABC-2_transporter_component"/>
</dbReference>
<feature type="domain" description="ABC transmembrane type-2" evidence="9">
    <location>
        <begin position="133"/>
        <end position="371"/>
    </location>
</feature>
<name>A0A329Y3J6_RHITR</name>
<feature type="transmembrane region" description="Helical" evidence="8">
    <location>
        <begin position="232"/>
        <end position="252"/>
    </location>
</feature>
<keyword evidence="3 8" id="KW-0813">Transport</keyword>
<dbReference type="OrthoDB" id="9784671at2"/>
<dbReference type="Gene3D" id="3.40.1710.10">
    <property type="entry name" value="abc type-2 transporter like domain"/>
    <property type="match status" value="1"/>
</dbReference>
<keyword evidence="6 8" id="KW-1133">Transmembrane helix</keyword>
<sequence length="373" mass="40570">MFIASLLRIATLIRKELLVILKDPRSRASIIVPPILQCLIFGYAATYDLNTVPYALVDQDRTTASRNLIAKIEGSGIFERVATLAQAGQAVRLLDAKQAVLIIVVERDFERQLEGGAPGAVQVIADGRNSNTSGIAQGYANTIVGDFTSDWLAQKGGSGKAVQVTTRAWYNPQLETRWSMVPSLIGTITMLMTMMLTAMSVAREREEGTFDQLLVAPFTPTEIMIGKAVPSMIVGITQASTILLVALFWFRIPFAGSFLTLYLGLSLFLAAAIGFGLFLSSVAGNMQQAMILGFVFLMPFMLLSGLMSPTDNMPKVLQYATMINPLKYAISITRGVYLEGAGLDALFPDMLALVVIAAVTMPIAAWMFRHRLN</sequence>
<dbReference type="GO" id="GO:0043190">
    <property type="term" value="C:ATP-binding cassette (ABC) transporter complex"/>
    <property type="evidence" value="ECO:0007669"/>
    <property type="project" value="InterPro"/>
</dbReference>
<feature type="transmembrane region" description="Helical" evidence="8">
    <location>
        <begin position="180"/>
        <end position="202"/>
    </location>
</feature>
<comment type="caution">
    <text evidence="10">The sequence shown here is derived from an EMBL/GenBank/DDBJ whole genome shotgun (WGS) entry which is preliminary data.</text>
</comment>
<evidence type="ECO:0000256" key="7">
    <source>
        <dbReference type="ARBA" id="ARBA00023136"/>
    </source>
</evidence>
<evidence type="ECO:0000256" key="8">
    <source>
        <dbReference type="RuleBase" id="RU361157"/>
    </source>
</evidence>